<evidence type="ECO:0000256" key="1">
    <source>
        <dbReference type="SAM" id="MobiDB-lite"/>
    </source>
</evidence>
<gene>
    <name evidence="2" type="ORF">CCUR1050_LOCUS884</name>
</gene>
<evidence type="ECO:0000313" key="2">
    <source>
        <dbReference type="EMBL" id="CAD8623209.1"/>
    </source>
</evidence>
<proteinExistence type="predicted"/>
<dbReference type="EMBL" id="HBEZ01001473">
    <property type="protein sequence ID" value="CAD8623209.1"/>
    <property type="molecule type" value="Transcribed_RNA"/>
</dbReference>
<feature type="compositionally biased region" description="Low complexity" evidence="1">
    <location>
        <begin position="229"/>
        <end position="239"/>
    </location>
</feature>
<sequence length="282" mass="31093">MDSHCDEVYQGFEELKVLLLMLVMFVKTHELKKPKRSAKTRKCSILRGFLSSPACSSIPWFDVRKAPSMAVVCLNFIGTEIQYPPQNCPGQTGRTRHRSCPHPFLLVLRSLNSYFNMLDAMHQWSAWEQHLARLDEPSLERERLLQAPLVLFPSCRDCDPHAPDCLYCMAKNICSDPEAYPGLSDAEYDAAQAVLKRAQVAEDDVDLVEGVRSRAAASHAGERKGSDGGSAATGSSEETLPTASTYSAELKRPGCREAPGPVDGRPAASWPLWDFGLPSTAP</sequence>
<feature type="region of interest" description="Disordered" evidence="1">
    <location>
        <begin position="212"/>
        <end position="282"/>
    </location>
</feature>
<protein>
    <submittedName>
        <fullName evidence="2">Uncharacterized protein</fullName>
    </submittedName>
</protein>
<dbReference type="AlphaFoldDB" id="A0A7S0LUN2"/>
<name>A0A7S0LUN2_9CRYP</name>
<accession>A0A7S0LUN2</accession>
<organism evidence="2">
    <name type="scientific">Cryptomonas curvata</name>
    <dbReference type="NCBI Taxonomy" id="233186"/>
    <lineage>
        <taxon>Eukaryota</taxon>
        <taxon>Cryptophyceae</taxon>
        <taxon>Cryptomonadales</taxon>
        <taxon>Cryptomonadaceae</taxon>
        <taxon>Cryptomonas</taxon>
    </lineage>
</organism>
<reference evidence="2" key="1">
    <citation type="submission" date="2021-01" db="EMBL/GenBank/DDBJ databases">
        <authorList>
            <person name="Corre E."/>
            <person name="Pelletier E."/>
            <person name="Niang G."/>
            <person name="Scheremetjew M."/>
            <person name="Finn R."/>
            <person name="Kale V."/>
            <person name="Holt S."/>
            <person name="Cochrane G."/>
            <person name="Meng A."/>
            <person name="Brown T."/>
            <person name="Cohen L."/>
        </authorList>
    </citation>
    <scope>NUCLEOTIDE SEQUENCE</scope>
    <source>
        <strain evidence="2">CCAP979/52</strain>
    </source>
</reference>